<accession>A0A087HEX3</accession>
<keyword evidence="3" id="KW-0804">Transcription</keyword>
<gene>
    <name evidence="7" type="ordered locus">AALP_Aa2g026600</name>
</gene>
<dbReference type="Pfam" id="PF22757">
    <property type="entry name" value="GeBP-like_C"/>
    <property type="match status" value="1"/>
</dbReference>
<dbReference type="InterPro" id="IPR053932">
    <property type="entry name" value="GeBP-like_DBD"/>
</dbReference>
<evidence type="ECO:0000256" key="1">
    <source>
        <dbReference type="ARBA" id="ARBA00010820"/>
    </source>
</evidence>
<protein>
    <submittedName>
        <fullName evidence="7">Uncharacterized protein</fullName>
    </submittedName>
</protein>
<reference evidence="8" key="1">
    <citation type="journal article" date="2015" name="Nat. Plants">
        <title>Genome expansion of Arabis alpina linked with retrotransposition and reduced symmetric DNA methylation.</title>
        <authorList>
            <person name="Willing E.M."/>
            <person name="Rawat V."/>
            <person name="Mandakova T."/>
            <person name="Maumus F."/>
            <person name="James G.V."/>
            <person name="Nordstroem K.J."/>
            <person name="Becker C."/>
            <person name="Warthmann N."/>
            <person name="Chica C."/>
            <person name="Szarzynska B."/>
            <person name="Zytnicki M."/>
            <person name="Albani M.C."/>
            <person name="Kiefer C."/>
            <person name="Bergonzi S."/>
            <person name="Castaings L."/>
            <person name="Mateos J.L."/>
            <person name="Berns M.C."/>
            <person name="Bujdoso N."/>
            <person name="Piofczyk T."/>
            <person name="de Lorenzo L."/>
            <person name="Barrero-Sicilia C."/>
            <person name="Mateos I."/>
            <person name="Piednoel M."/>
            <person name="Hagmann J."/>
            <person name="Chen-Min-Tao R."/>
            <person name="Iglesias-Fernandez R."/>
            <person name="Schuster S.C."/>
            <person name="Alonso-Blanco C."/>
            <person name="Roudier F."/>
            <person name="Carbonero P."/>
            <person name="Paz-Ares J."/>
            <person name="Davis S.J."/>
            <person name="Pecinka A."/>
            <person name="Quesneville H."/>
            <person name="Colot V."/>
            <person name="Lysak M.A."/>
            <person name="Weigel D."/>
            <person name="Coupland G."/>
            <person name="Schneeberger K."/>
        </authorList>
    </citation>
    <scope>NUCLEOTIDE SEQUENCE [LARGE SCALE GENOMIC DNA]</scope>
    <source>
        <strain evidence="8">cv. Pajares</strain>
    </source>
</reference>
<evidence type="ECO:0000256" key="4">
    <source>
        <dbReference type="SAM" id="MobiDB-lite"/>
    </source>
</evidence>
<organism evidence="7 8">
    <name type="scientific">Arabis alpina</name>
    <name type="common">Alpine rock-cress</name>
    <dbReference type="NCBI Taxonomy" id="50452"/>
    <lineage>
        <taxon>Eukaryota</taxon>
        <taxon>Viridiplantae</taxon>
        <taxon>Streptophyta</taxon>
        <taxon>Embryophyta</taxon>
        <taxon>Tracheophyta</taxon>
        <taxon>Spermatophyta</taxon>
        <taxon>Magnoliopsida</taxon>
        <taxon>eudicotyledons</taxon>
        <taxon>Gunneridae</taxon>
        <taxon>Pentapetalae</taxon>
        <taxon>rosids</taxon>
        <taxon>malvids</taxon>
        <taxon>Brassicales</taxon>
        <taxon>Brassicaceae</taxon>
        <taxon>Arabideae</taxon>
        <taxon>Arabis</taxon>
    </lineage>
</organism>
<name>A0A087HEX3_ARAAL</name>
<keyword evidence="8" id="KW-1185">Reference proteome</keyword>
<keyword evidence="2" id="KW-0805">Transcription regulation</keyword>
<evidence type="ECO:0000259" key="5">
    <source>
        <dbReference type="Pfam" id="PF04504"/>
    </source>
</evidence>
<dbReference type="EMBL" id="CM002870">
    <property type="protein sequence ID" value="KFK40675.1"/>
    <property type="molecule type" value="Genomic_DNA"/>
</dbReference>
<proteinExistence type="inferred from homology"/>
<evidence type="ECO:0000259" key="6">
    <source>
        <dbReference type="Pfam" id="PF22757"/>
    </source>
</evidence>
<feature type="region of interest" description="Disordered" evidence="4">
    <location>
        <begin position="1"/>
        <end position="125"/>
    </location>
</feature>
<dbReference type="PANTHER" id="PTHR31662">
    <property type="entry name" value="BNAANNG10740D PROTEIN-RELATED"/>
    <property type="match status" value="1"/>
</dbReference>
<dbReference type="eggNOG" id="ENOG502RQE9">
    <property type="taxonomic scope" value="Eukaryota"/>
</dbReference>
<evidence type="ECO:0000313" key="7">
    <source>
        <dbReference type="EMBL" id="KFK40675.1"/>
    </source>
</evidence>
<evidence type="ECO:0000313" key="8">
    <source>
        <dbReference type="Proteomes" id="UP000029120"/>
    </source>
</evidence>
<dbReference type="OrthoDB" id="661680at2759"/>
<feature type="compositionally biased region" description="Acidic residues" evidence="4">
    <location>
        <begin position="64"/>
        <end position="74"/>
    </location>
</feature>
<dbReference type="PANTHER" id="PTHR31662:SF68">
    <property type="entry name" value="DNA-BINDING STOREKEEPER PROTEIN TRANSCRIPTIONAL REGULATOR-LIKE PROTEIN-RELATED"/>
    <property type="match status" value="1"/>
</dbReference>
<dbReference type="InterPro" id="IPR007592">
    <property type="entry name" value="GEBP"/>
</dbReference>
<dbReference type="OMA" id="CNYIWGP"/>
<feature type="domain" description="Glabrous enhancer-binding protein-like C-terminal" evidence="6">
    <location>
        <begin position="279"/>
        <end position="346"/>
    </location>
</feature>
<dbReference type="Proteomes" id="UP000029120">
    <property type="component" value="Chromosome 2"/>
</dbReference>
<dbReference type="Gramene" id="KFK40675">
    <property type="protein sequence ID" value="KFK40675"/>
    <property type="gene ID" value="AALP_AA2G026600"/>
</dbReference>
<evidence type="ECO:0000256" key="3">
    <source>
        <dbReference type="ARBA" id="ARBA00023163"/>
    </source>
</evidence>
<dbReference type="GO" id="GO:0005634">
    <property type="term" value="C:nucleus"/>
    <property type="evidence" value="ECO:0007669"/>
    <property type="project" value="TreeGrafter"/>
</dbReference>
<dbReference type="Pfam" id="PF04504">
    <property type="entry name" value="GeBP-like_DBD"/>
    <property type="match status" value="1"/>
</dbReference>
<dbReference type="GO" id="GO:0006355">
    <property type="term" value="P:regulation of DNA-templated transcription"/>
    <property type="evidence" value="ECO:0007669"/>
    <property type="project" value="InterPro"/>
</dbReference>
<comment type="similarity">
    <text evidence="1">Belongs to the GeBP family.</text>
</comment>
<dbReference type="InterPro" id="IPR053933">
    <property type="entry name" value="GeBP-like_C"/>
</dbReference>
<evidence type="ECO:0000256" key="2">
    <source>
        <dbReference type="ARBA" id="ARBA00023015"/>
    </source>
</evidence>
<feature type="domain" description="Glabrous enhancer-binding protein-like DBD" evidence="5">
    <location>
        <begin position="133"/>
        <end position="224"/>
    </location>
</feature>
<sequence length="349" mass="38151">MTKKTLNPRDDPPTASSSDDDEVHSSAGEEDEDDSSSEEAPSAAVTVAVPGKTAVTKQGSDSDSGSETETDSESETGSGKSMAVTVVATNPKKKEATLALPAMKSGTKRPSEGTSSNAKKKSKIGEDVKKPAFQRLWSEEDEIALLQGMIDFRDDTGKIPYEDTNGFYDYMKKSISVEVSKSQFMDKIRSLKKKYTGKGKNGKDVSFTKPHDVKSFGLSKFIWGPDGMGIESAKPNGISKKSKIKKLDSVKQELFLGNGKMVEEVDDDEVVVETGTTSDWFENSFLVGAIASFGVDEYTVKQRWSEASVEDKKKIEEKMTALRAKEIEYLLEKTKFLNDFASMIAEASK</sequence>
<dbReference type="AlphaFoldDB" id="A0A087HEX3"/>
<feature type="compositionally biased region" description="Acidic residues" evidence="4">
    <location>
        <begin position="18"/>
        <end position="37"/>
    </location>
</feature>